<proteinExistence type="predicted"/>
<sequence length="147" mass="16700">MEDLIVYNIKAGRLLLENSNQEVLAPNPASDDDPQFQWNIGASAITWRIPQKAVDLRLYASTITQEKEPDLATRCLLFRKRIKQLEYQLDTVGPKKRRKVVTSPNTRFTGIRAIREAQIVAGDREINAEDSDRTIESDGIGDFIEVE</sequence>
<dbReference type="AlphaFoldDB" id="W9CVW8"/>
<evidence type="ECO:0000313" key="2">
    <source>
        <dbReference type="Proteomes" id="UP000019487"/>
    </source>
</evidence>
<organism evidence="1 2">
    <name type="scientific">Sclerotinia borealis (strain F-4128)</name>
    <dbReference type="NCBI Taxonomy" id="1432307"/>
    <lineage>
        <taxon>Eukaryota</taxon>
        <taxon>Fungi</taxon>
        <taxon>Dikarya</taxon>
        <taxon>Ascomycota</taxon>
        <taxon>Pezizomycotina</taxon>
        <taxon>Leotiomycetes</taxon>
        <taxon>Helotiales</taxon>
        <taxon>Sclerotiniaceae</taxon>
        <taxon>Sclerotinia</taxon>
    </lineage>
</organism>
<dbReference type="OrthoDB" id="5425890at2759"/>
<dbReference type="EMBL" id="AYSA01000035">
    <property type="protein sequence ID" value="ESZ98759.1"/>
    <property type="molecule type" value="Genomic_DNA"/>
</dbReference>
<gene>
    <name evidence="1" type="ORF">SBOR_0865</name>
</gene>
<protein>
    <submittedName>
        <fullName evidence="1">Transposase</fullName>
    </submittedName>
</protein>
<dbReference type="HOGENOM" id="CLU_1769195_0_0_1"/>
<comment type="caution">
    <text evidence="1">The sequence shown here is derived from an EMBL/GenBank/DDBJ whole genome shotgun (WGS) entry which is preliminary data.</text>
</comment>
<accession>W9CVW8</accession>
<keyword evidence="2" id="KW-1185">Reference proteome</keyword>
<name>W9CVW8_SCLBF</name>
<dbReference type="Proteomes" id="UP000019487">
    <property type="component" value="Unassembled WGS sequence"/>
</dbReference>
<evidence type="ECO:0000313" key="1">
    <source>
        <dbReference type="EMBL" id="ESZ98759.1"/>
    </source>
</evidence>
<reference evidence="1 2" key="1">
    <citation type="journal article" date="2014" name="Genome Announc.">
        <title>Draft genome sequence of Sclerotinia borealis, a psychrophilic plant pathogenic fungus.</title>
        <authorList>
            <person name="Mardanov A.V."/>
            <person name="Beletsky A.V."/>
            <person name="Kadnikov V.V."/>
            <person name="Ignatov A.N."/>
            <person name="Ravin N.V."/>
        </authorList>
    </citation>
    <scope>NUCLEOTIDE SEQUENCE [LARGE SCALE GENOMIC DNA]</scope>
    <source>
        <strain evidence="2">F-4157</strain>
    </source>
</reference>